<gene>
    <name evidence="5" type="ORF">PAL_GLEAN10010691</name>
</gene>
<dbReference type="Gene3D" id="1.20.1110.10">
    <property type="entry name" value="Calcium-transporting ATPase, transmembrane domain"/>
    <property type="match status" value="1"/>
</dbReference>
<dbReference type="GO" id="GO:0005391">
    <property type="term" value="F:P-type sodium:potassium-exchanging transporter activity"/>
    <property type="evidence" value="ECO:0007669"/>
    <property type="project" value="TreeGrafter"/>
</dbReference>
<sequence>MAVVLVKEEGAACGPGLAPVQPSSPDQLTRHGVLRRRLPALGPDWTAITVSPWTPAGEPPWAHTLEDFSVRTLYDKLEDQSLHVVAQLGKHRSEALAFYQGASRQLRELKGLSSAQAAELLAQHGPNALSPPKETPEIVKFLKQMVGGFSILLWVGAILCWIAYGIQFASNNSSSLDSVSKALQSVPA</sequence>
<dbReference type="InterPro" id="IPR023298">
    <property type="entry name" value="ATPase_P-typ_TM_dom_sf"/>
</dbReference>
<dbReference type="Pfam" id="PF00690">
    <property type="entry name" value="Cation_ATPase_N"/>
    <property type="match status" value="1"/>
</dbReference>
<dbReference type="AlphaFoldDB" id="L5KD91"/>
<dbReference type="PANTHER" id="PTHR43294">
    <property type="entry name" value="SODIUM/POTASSIUM-TRANSPORTING ATPASE SUBUNIT ALPHA"/>
    <property type="match status" value="1"/>
</dbReference>
<dbReference type="GO" id="GO:0046872">
    <property type="term" value="F:metal ion binding"/>
    <property type="evidence" value="ECO:0007669"/>
    <property type="project" value="UniProtKB-KW"/>
</dbReference>
<protein>
    <submittedName>
        <fullName evidence="5">Potassium-transporting ATPase alpha chain 2</fullName>
    </submittedName>
</protein>
<evidence type="ECO:0000313" key="5">
    <source>
        <dbReference type="EMBL" id="ELK09312.1"/>
    </source>
</evidence>
<accession>L5KD91</accession>
<dbReference type="PANTHER" id="PTHR43294:SF1">
    <property type="entry name" value="POTASSIUM-TRANSPORTING ATPASE ALPHA CHAIN 2"/>
    <property type="match status" value="1"/>
</dbReference>
<dbReference type="SMART" id="SM00831">
    <property type="entry name" value="Cation_ATPase_N"/>
    <property type="match status" value="1"/>
</dbReference>
<dbReference type="InterPro" id="IPR050510">
    <property type="entry name" value="Cation_transp_ATPase_P-type"/>
</dbReference>
<name>L5KD91_PTEAL</name>
<proteinExistence type="predicted"/>
<evidence type="ECO:0000256" key="2">
    <source>
        <dbReference type="ARBA" id="ARBA00022842"/>
    </source>
</evidence>
<dbReference type="GO" id="GO:0005886">
    <property type="term" value="C:plasma membrane"/>
    <property type="evidence" value="ECO:0007669"/>
    <property type="project" value="TreeGrafter"/>
</dbReference>
<dbReference type="GO" id="GO:0030007">
    <property type="term" value="P:intracellular potassium ion homeostasis"/>
    <property type="evidence" value="ECO:0007669"/>
    <property type="project" value="TreeGrafter"/>
</dbReference>
<dbReference type="Proteomes" id="UP000010552">
    <property type="component" value="Unassembled WGS sequence"/>
</dbReference>
<evidence type="ECO:0000256" key="1">
    <source>
        <dbReference type="ARBA" id="ARBA00022723"/>
    </source>
</evidence>
<keyword evidence="1" id="KW-0479">Metal-binding</keyword>
<dbReference type="Gene3D" id="2.70.150.10">
    <property type="entry name" value="Calcium-transporting ATPase, cytoplasmic transduction domain A"/>
    <property type="match status" value="1"/>
</dbReference>
<dbReference type="GO" id="GO:1902600">
    <property type="term" value="P:proton transmembrane transport"/>
    <property type="evidence" value="ECO:0007669"/>
    <property type="project" value="TreeGrafter"/>
</dbReference>
<keyword evidence="6" id="KW-1185">Reference proteome</keyword>
<keyword evidence="2" id="KW-0460">Magnesium</keyword>
<organism evidence="5 6">
    <name type="scientific">Pteropus alecto</name>
    <name type="common">Black flying fox</name>
    <dbReference type="NCBI Taxonomy" id="9402"/>
    <lineage>
        <taxon>Eukaryota</taxon>
        <taxon>Metazoa</taxon>
        <taxon>Chordata</taxon>
        <taxon>Craniata</taxon>
        <taxon>Vertebrata</taxon>
        <taxon>Euteleostomi</taxon>
        <taxon>Mammalia</taxon>
        <taxon>Eutheria</taxon>
        <taxon>Laurasiatheria</taxon>
        <taxon>Chiroptera</taxon>
        <taxon>Yinpterochiroptera</taxon>
        <taxon>Pteropodoidea</taxon>
        <taxon>Pteropodidae</taxon>
        <taxon>Pteropodinae</taxon>
        <taxon>Pteropus</taxon>
    </lineage>
</organism>
<dbReference type="InParanoid" id="L5KD91"/>
<dbReference type="GO" id="GO:0006883">
    <property type="term" value="P:intracellular sodium ion homeostasis"/>
    <property type="evidence" value="ECO:0007669"/>
    <property type="project" value="TreeGrafter"/>
</dbReference>
<dbReference type="SUPFAM" id="SSF81665">
    <property type="entry name" value="Calcium ATPase, transmembrane domain M"/>
    <property type="match status" value="1"/>
</dbReference>
<dbReference type="InterPro" id="IPR004014">
    <property type="entry name" value="ATPase_P-typ_cation-transptr_N"/>
</dbReference>
<evidence type="ECO:0000313" key="6">
    <source>
        <dbReference type="Proteomes" id="UP000010552"/>
    </source>
</evidence>
<dbReference type="STRING" id="9402.L5KD91"/>
<evidence type="ECO:0000256" key="3">
    <source>
        <dbReference type="SAM" id="Phobius"/>
    </source>
</evidence>
<reference evidence="6" key="1">
    <citation type="journal article" date="2013" name="Science">
        <title>Comparative analysis of bat genomes provides insight into the evolution of flight and immunity.</title>
        <authorList>
            <person name="Zhang G."/>
            <person name="Cowled C."/>
            <person name="Shi Z."/>
            <person name="Huang Z."/>
            <person name="Bishop-Lilly K.A."/>
            <person name="Fang X."/>
            <person name="Wynne J.W."/>
            <person name="Xiong Z."/>
            <person name="Baker M.L."/>
            <person name="Zhao W."/>
            <person name="Tachedjian M."/>
            <person name="Zhu Y."/>
            <person name="Zhou P."/>
            <person name="Jiang X."/>
            <person name="Ng J."/>
            <person name="Yang L."/>
            <person name="Wu L."/>
            <person name="Xiao J."/>
            <person name="Feng Y."/>
            <person name="Chen Y."/>
            <person name="Sun X."/>
            <person name="Zhang Y."/>
            <person name="Marsh G.A."/>
            <person name="Crameri G."/>
            <person name="Broder C.C."/>
            <person name="Frey K.G."/>
            <person name="Wang L.F."/>
            <person name="Wang J."/>
        </authorList>
    </citation>
    <scope>NUCLEOTIDE SEQUENCE [LARGE SCALE GENOMIC DNA]</scope>
</reference>
<keyword evidence="3" id="KW-0472">Membrane</keyword>
<evidence type="ECO:0000259" key="4">
    <source>
        <dbReference type="SMART" id="SM00831"/>
    </source>
</evidence>
<feature type="transmembrane region" description="Helical" evidence="3">
    <location>
        <begin position="146"/>
        <end position="166"/>
    </location>
</feature>
<dbReference type="EMBL" id="KB030834">
    <property type="protein sequence ID" value="ELK09312.1"/>
    <property type="molecule type" value="Genomic_DNA"/>
</dbReference>
<keyword evidence="3" id="KW-1133">Transmembrane helix</keyword>
<dbReference type="GO" id="GO:0036376">
    <property type="term" value="P:sodium ion export across plasma membrane"/>
    <property type="evidence" value="ECO:0007669"/>
    <property type="project" value="TreeGrafter"/>
</dbReference>
<keyword evidence="3" id="KW-0812">Transmembrane</keyword>
<dbReference type="GO" id="GO:1990573">
    <property type="term" value="P:potassium ion import across plasma membrane"/>
    <property type="evidence" value="ECO:0007669"/>
    <property type="project" value="TreeGrafter"/>
</dbReference>
<feature type="domain" description="Cation-transporting P-type ATPase N-terminal" evidence="4">
    <location>
        <begin position="97"/>
        <end position="165"/>
    </location>
</feature>